<dbReference type="EMBL" id="QMNG01000099">
    <property type="protein sequence ID" value="RLC35969.1"/>
    <property type="molecule type" value="Genomic_DNA"/>
</dbReference>
<protein>
    <submittedName>
        <fullName evidence="1">Uncharacterized protein</fullName>
    </submittedName>
</protein>
<feature type="non-terminal residue" evidence="1">
    <location>
        <position position="146"/>
    </location>
</feature>
<organism evidence="1 2">
    <name type="scientific">candidate division Kazan bacterium</name>
    <dbReference type="NCBI Taxonomy" id="2202143"/>
    <lineage>
        <taxon>Bacteria</taxon>
        <taxon>Bacteria division Kazan-3B-28</taxon>
    </lineage>
</organism>
<proteinExistence type="predicted"/>
<dbReference type="Proteomes" id="UP000281261">
    <property type="component" value="Unassembled WGS sequence"/>
</dbReference>
<name>A0A420ZB26_UNCK3</name>
<dbReference type="AlphaFoldDB" id="A0A420ZB26"/>
<evidence type="ECO:0000313" key="1">
    <source>
        <dbReference type="EMBL" id="RLC35969.1"/>
    </source>
</evidence>
<evidence type="ECO:0000313" key="2">
    <source>
        <dbReference type="Proteomes" id="UP000281261"/>
    </source>
</evidence>
<accession>A0A420ZB26</accession>
<gene>
    <name evidence="1" type="ORF">DRH29_05460</name>
</gene>
<comment type="caution">
    <text evidence="1">The sequence shown here is derived from an EMBL/GenBank/DDBJ whole genome shotgun (WGS) entry which is preliminary data.</text>
</comment>
<sequence length="146" mass="17274">MPRKRKRKYKPKFYLAHTFSQRHVVRDVLMPALQKLGIICYNPFYNSDGSWRENRPEVKMADYYELEKKMPPSEVREFILQLKRNYIDIVTGDLDLIRKADGIIAFTIEGSFGTCIEIFICGGLFKWLDMIGYHLPEFMDKPVFLI</sequence>
<reference evidence="1 2" key="1">
    <citation type="submission" date="2018-06" db="EMBL/GenBank/DDBJ databases">
        <title>Extensive metabolic versatility and redundancy in microbially diverse, dynamic hydrothermal sediments.</title>
        <authorList>
            <person name="Dombrowski N."/>
            <person name="Teske A."/>
            <person name="Baker B.J."/>
        </authorList>
    </citation>
    <scope>NUCLEOTIDE SEQUENCE [LARGE SCALE GENOMIC DNA]</scope>
    <source>
        <strain evidence="1">B79_G16</strain>
    </source>
</reference>